<evidence type="ECO:0000259" key="18">
    <source>
        <dbReference type="Pfam" id="PF00361"/>
    </source>
</evidence>
<dbReference type="PANTHER" id="PTHR43507:SF20">
    <property type="entry name" value="NADH-UBIQUINONE OXIDOREDUCTASE CHAIN 4"/>
    <property type="match status" value="1"/>
</dbReference>
<feature type="transmembrane region" description="Helical" evidence="17">
    <location>
        <begin position="296"/>
        <end position="317"/>
    </location>
</feature>
<evidence type="ECO:0000256" key="17">
    <source>
        <dbReference type="RuleBase" id="RU003297"/>
    </source>
</evidence>
<organism evidence="20">
    <name type="scientific">Mesargus serrata</name>
    <dbReference type="NCBI Taxonomy" id="2901391"/>
    <lineage>
        <taxon>Eukaryota</taxon>
        <taxon>Metazoa</taxon>
        <taxon>Ecdysozoa</taxon>
        <taxon>Arthropoda</taxon>
        <taxon>Hexapoda</taxon>
        <taxon>Insecta</taxon>
        <taxon>Pterygota</taxon>
        <taxon>Neoptera</taxon>
        <taxon>Paraneoptera</taxon>
        <taxon>Hemiptera</taxon>
        <taxon>Auchenorrhyncha</taxon>
        <taxon>Membracoidea</taxon>
        <taxon>Cicadellidae</taxon>
        <taxon>Ulopinae</taxon>
        <taxon>Mesargus</taxon>
    </lineage>
</organism>
<evidence type="ECO:0000256" key="14">
    <source>
        <dbReference type="ARBA" id="ARBA00023128"/>
    </source>
</evidence>
<geneLocation type="mitochondrion" evidence="20"/>
<dbReference type="GO" id="GO:0031966">
    <property type="term" value="C:mitochondrial membrane"/>
    <property type="evidence" value="ECO:0007669"/>
    <property type="project" value="UniProtKB-SubCell"/>
</dbReference>
<keyword evidence="13 17" id="KW-0830">Ubiquinone</keyword>
<comment type="function">
    <text evidence="17">Core subunit of the mitochondrial membrane respiratory chain NADH dehydrogenase (Complex I) which catalyzes electron transfer from NADH through the respiratory chain, using ubiquinone as an electron acceptor. Essential for the catalytic activity and assembly of complex I.</text>
</comment>
<proteinExistence type="inferred from homology"/>
<feature type="transmembrane region" description="Helical" evidence="17">
    <location>
        <begin position="268"/>
        <end position="290"/>
    </location>
</feature>
<dbReference type="EMBL" id="MG813495">
    <property type="protein sequence ID" value="UGK73355.1"/>
    <property type="molecule type" value="Genomic_DNA"/>
</dbReference>
<evidence type="ECO:0000256" key="2">
    <source>
        <dbReference type="ARBA" id="ARBA00004225"/>
    </source>
</evidence>
<dbReference type="PANTHER" id="PTHR43507">
    <property type="entry name" value="NADH-UBIQUINONE OXIDOREDUCTASE CHAIN 4"/>
    <property type="match status" value="1"/>
</dbReference>
<evidence type="ECO:0000256" key="16">
    <source>
        <dbReference type="ARBA" id="ARBA00049551"/>
    </source>
</evidence>
<dbReference type="GO" id="GO:0015990">
    <property type="term" value="P:electron transport coupled proton transport"/>
    <property type="evidence" value="ECO:0007669"/>
    <property type="project" value="TreeGrafter"/>
</dbReference>
<keyword evidence="9" id="KW-1278">Translocase</keyword>
<dbReference type="EC" id="7.1.1.2" evidence="4 17"/>
<evidence type="ECO:0000256" key="8">
    <source>
        <dbReference type="ARBA" id="ARBA00022692"/>
    </source>
</evidence>
<comment type="similarity">
    <text evidence="3 17">Belongs to the complex I subunit 4 family.</text>
</comment>
<keyword evidence="8 17" id="KW-0812">Transmembrane</keyword>
<dbReference type="GO" id="GO:0008137">
    <property type="term" value="F:NADH dehydrogenase (ubiquinone) activity"/>
    <property type="evidence" value="ECO:0007669"/>
    <property type="project" value="UniProtKB-UniRule"/>
</dbReference>
<evidence type="ECO:0000256" key="11">
    <source>
        <dbReference type="ARBA" id="ARBA00022989"/>
    </source>
</evidence>
<dbReference type="Pfam" id="PF00361">
    <property type="entry name" value="Proton_antipo_M"/>
    <property type="match status" value="1"/>
</dbReference>
<feature type="transmembrane region" description="Helical" evidence="17">
    <location>
        <begin position="376"/>
        <end position="394"/>
    </location>
</feature>
<comment type="catalytic activity">
    <reaction evidence="16 17">
        <text>a ubiquinone + NADH + 5 H(+)(in) = a ubiquinol + NAD(+) + 4 H(+)(out)</text>
        <dbReference type="Rhea" id="RHEA:29091"/>
        <dbReference type="Rhea" id="RHEA-COMP:9565"/>
        <dbReference type="Rhea" id="RHEA-COMP:9566"/>
        <dbReference type="ChEBI" id="CHEBI:15378"/>
        <dbReference type="ChEBI" id="CHEBI:16389"/>
        <dbReference type="ChEBI" id="CHEBI:17976"/>
        <dbReference type="ChEBI" id="CHEBI:57540"/>
        <dbReference type="ChEBI" id="CHEBI:57945"/>
        <dbReference type="EC" id="7.1.1.2"/>
    </reaction>
</comment>
<dbReference type="GO" id="GO:0042773">
    <property type="term" value="P:ATP synthesis coupled electron transport"/>
    <property type="evidence" value="ECO:0007669"/>
    <property type="project" value="InterPro"/>
</dbReference>
<reference evidence="20" key="1">
    <citation type="submission" date="2018-01" db="EMBL/GenBank/DDBJ databases">
        <authorList>
            <person name="Dai R.H."/>
            <person name="Wang J.J."/>
        </authorList>
    </citation>
    <scope>NUCLEOTIDE SEQUENCE</scope>
</reference>
<dbReference type="PRINTS" id="PR01437">
    <property type="entry name" value="NUOXDRDTASE4"/>
</dbReference>
<feature type="transmembrane region" description="Helical" evidence="17">
    <location>
        <begin position="139"/>
        <end position="162"/>
    </location>
</feature>
<gene>
    <name evidence="20" type="primary">ND4</name>
</gene>
<evidence type="ECO:0000256" key="3">
    <source>
        <dbReference type="ARBA" id="ARBA00009025"/>
    </source>
</evidence>
<dbReference type="GO" id="GO:0048039">
    <property type="term" value="F:ubiquinone binding"/>
    <property type="evidence" value="ECO:0007669"/>
    <property type="project" value="TreeGrafter"/>
</dbReference>
<feature type="transmembrane region" description="Helical" evidence="17">
    <location>
        <begin position="208"/>
        <end position="227"/>
    </location>
</feature>
<dbReference type="InterPro" id="IPR003918">
    <property type="entry name" value="NADH_UbQ_OxRdtase"/>
</dbReference>
<evidence type="ECO:0000259" key="19">
    <source>
        <dbReference type="Pfam" id="PF01059"/>
    </source>
</evidence>
<feature type="transmembrane region" description="Helical" evidence="17">
    <location>
        <begin position="54"/>
        <end position="74"/>
    </location>
</feature>
<evidence type="ECO:0000256" key="12">
    <source>
        <dbReference type="ARBA" id="ARBA00023027"/>
    </source>
</evidence>
<feature type="domain" description="NADH:ubiquinone oxidoreductase chain 4 N-terminal" evidence="19">
    <location>
        <begin position="1"/>
        <end position="98"/>
    </location>
</feature>
<evidence type="ECO:0000256" key="7">
    <source>
        <dbReference type="ARBA" id="ARBA00022660"/>
    </source>
</evidence>
<evidence type="ECO:0000256" key="5">
    <source>
        <dbReference type="ARBA" id="ARBA00021006"/>
    </source>
</evidence>
<keyword evidence="7 17" id="KW-0679">Respiratory chain</keyword>
<feature type="transmembrane region" description="Helical" evidence="17">
    <location>
        <begin position="239"/>
        <end position="261"/>
    </location>
</feature>
<protein>
    <recommendedName>
        <fullName evidence="5 17">NADH-ubiquinone oxidoreductase chain 4</fullName>
        <ecNumber evidence="4 17">7.1.1.2</ecNumber>
    </recommendedName>
</protein>
<name>A0A8K1TF55_9HEMI</name>
<keyword evidence="11 17" id="KW-1133">Transmembrane helix</keyword>
<dbReference type="InterPro" id="IPR001750">
    <property type="entry name" value="ND/Mrp_TM"/>
</dbReference>
<keyword evidence="15 17" id="KW-0472">Membrane</keyword>
<dbReference type="GO" id="GO:0003954">
    <property type="term" value="F:NADH dehydrogenase activity"/>
    <property type="evidence" value="ECO:0007669"/>
    <property type="project" value="TreeGrafter"/>
</dbReference>
<feature type="transmembrane region" description="Helical" evidence="17">
    <location>
        <begin position="406"/>
        <end position="431"/>
    </location>
</feature>
<evidence type="ECO:0000256" key="6">
    <source>
        <dbReference type="ARBA" id="ARBA00022448"/>
    </source>
</evidence>
<keyword evidence="6 17" id="KW-0813">Transport</keyword>
<evidence type="ECO:0000256" key="10">
    <source>
        <dbReference type="ARBA" id="ARBA00022982"/>
    </source>
</evidence>
<evidence type="ECO:0000256" key="1">
    <source>
        <dbReference type="ARBA" id="ARBA00003257"/>
    </source>
</evidence>
<keyword evidence="14 17" id="KW-0496">Mitochondrion</keyword>
<evidence type="ECO:0000256" key="9">
    <source>
        <dbReference type="ARBA" id="ARBA00022967"/>
    </source>
</evidence>
<feature type="transmembrane region" description="Helical" evidence="17">
    <location>
        <begin position="7"/>
        <end position="34"/>
    </location>
</feature>
<dbReference type="AlphaFoldDB" id="A0A8K1TF55"/>
<evidence type="ECO:0000256" key="13">
    <source>
        <dbReference type="ARBA" id="ARBA00023075"/>
    </source>
</evidence>
<evidence type="ECO:0000313" key="20">
    <source>
        <dbReference type="EMBL" id="UGK73355.1"/>
    </source>
</evidence>
<evidence type="ECO:0000256" key="4">
    <source>
        <dbReference type="ARBA" id="ARBA00012944"/>
    </source>
</evidence>
<sequence length="437" mass="52274">MELIFFIIFLIPLFFFNYWILFQFNFLLFFYLFMFKEKNNFYSCLSYLFGVDYYSYWLILLTIFIFNMIFMAFLYFRNTIFYYMLVLNSMFLLISLILFFSTINLMVLYMFFEFSLVPLIIFIFGWGYQPERLVSSIYLFLYTLIASLPLFMLIMKLYFYSMTLFVDLILYFNLSFMLFVFLVLAFLVKLPMYMLHFWLPKAHVQAPVYGSMILAGILLKMGGYGLIRIFNMFDFLFYYYSYFIYSFSLWGSLLVSLICLMQSDFKSMVAYSSIVHMGLFILGFLTMTLYGFLGSYLMMLAHGLCSSGLFYLVNIYYNRLFSRSFYLIKGMIMFMPSLSLIFFMYCALNMGCPPSLNFFSELMIFISSVSYFDVSILYLLLISFFSACFCFYMFSYTQHGSYSSLYSFSMVYCSEYLVLFVHLIPMLMLIFNMEVFI</sequence>
<comment type="function">
    <text evidence="1">Core subunit of the mitochondrial membrane respiratory chain NADH dehydrogenase (Complex I) that is believed to belong to the minimal assembly required for catalysis. Complex I functions in the transfer of electrons from NADH to the respiratory chain. The immediate electron acceptor for the enzyme is believed to be ubiquinone.</text>
</comment>
<keyword evidence="12 17" id="KW-0520">NAD</keyword>
<dbReference type="InterPro" id="IPR000260">
    <property type="entry name" value="NADH4_N"/>
</dbReference>
<comment type="subcellular location">
    <subcellularLocation>
        <location evidence="2 17">Mitochondrion membrane</location>
        <topology evidence="2 17">Multi-pass membrane protein</topology>
    </subcellularLocation>
</comment>
<feature type="transmembrane region" description="Helical" evidence="17">
    <location>
        <begin position="106"/>
        <end position="127"/>
    </location>
</feature>
<feature type="domain" description="NADH:quinone oxidoreductase/Mrp antiporter transmembrane" evidence="18">
    <location>
        <begin position="104"/>
        <end position="388"/>
    </location>
</feature>
<dbReference type="Pfam" id="PF01059">
    <property type="entry name" value="Oxidored_q5_N"/>
    <property type="match status" value="1"/>
</dbReference>
<evidence type="ECO:0000256" key="15">
    <source>
        <dbReference type="ARBA" id="ARBA00023136"/>
    </source>
</evidence>
<feature type="transmembrane region" description="Helical" evidence="17">
    <location>
        <begin position="168"/>
        <end position="188"/>
    </location>
</feature>
<accession>A0A8K1TF55</accession>
<keyword evidence="10 17" id="KW-0249">Electron transport</keyword>
<feature type="transmembrane region" description="Helical" evidence="17">
    <location>
        <begin position="81"/>
        <end position="100"/>
    </location>
</feature>